<feature type="domain" description="Smf/DprA SLOG" evidence="1">
    <location>
        <begin position="3"/>
        <end position="50"/>
    </location>
</feature>
<dbReference type="InterPro" id="IPR057666">
    <property type="entry name" value="DrpA_SLOG"/>
</dbReference>
<protein>
    <recommendedName>
        <fullName evidence="1">Smf/DprA SLOG domain-containing protein</fullName>
    </recommendedName>
</protein>
<sequence length="121" mass="13327">MRVAIIGTRDSGDLTVEQIIPYIPQNCSEIISGGAQGVDRLAEEAAARLNIPMKIILPDYETYGRTAPLERNKLIVERAALVLAFWDVQSRGSANTLAYCVQTHTPFKIITLDSPQSKRGK</sequence>
<dbReference type="RefSeq" id="WP_262394507.1">
    <property type="nucleotide sequence ID" value="NZ_JACRTD010000002.1"/>
</dbReference>
<proteinExistence type="predicted"/>
<dbReference type="AlphaFoldDB" id="A0A926IGB0"/>
<dbReference type="SUPFAM" id="SSF102405">
    <property type="entry name" value="MCP/YpsA-like"/>
    <property type="match status" value="1"/>
</dbReference>
<evidence type="ECO:0000313" key="3">
    <source>
        <dbReference type="Proteomes" id="UP000623678"/>
    </source>
</evidence>
<evidence type="ECO:0000259" key="1">
    <source>
        <dbReference type="Pfam" id="PF02481"/>
    </source>
</evidence>
<comment type="caution">
    <text evidence="2">The sequence shown here is derived from an EMBL/GenBank/DDBJ whole genome shotgun (WGS) entry which is preliminary data.</text>
</comment>
<name>A0A926IGB0_9FIRM</name>
<dbReference type="Proteomes" id="UP000623678">
    <property type="component" value="Unassembled WGS sequence"/>
</dbReference>
<organism evidence="2 3">
    <name type="scientific">Youxingia wuxianensis</name>
    <dbReference type="NCBI Taxonomy" id="2763678"/>
    <lineage>
        <taxon>Bacteria</taxon>
        <taxon>Bacillati</taxon>
        <taxon>Bacillota</taxon>
        <taxon>Clostridia</taxon>
        <taxon>Eubacteriales</taxon>
        <taxon>Oscillospiraceae</taxon>
        <taxon>Youxingia</taxon>
    </lineage>
</organism>
<gene>
    <name evidence="2" type="ORF">H8705_03730</name>
</gene>
<keyword evidence="3" id="KW-1185">Reference proteome</keyword>
<dbReference type="EMBL" id="JACRTD010000002">
    <property type="protein sequence ID" value="MBC8584684.1"/>
    <property type="molecule type" value="Genomic_DNA"/>
</dbReference>
<accession>A0A926IGB0</accession>
<dbReference type="Pfam" id="PF02481">
    <property type="entry name" value="DNA_processg_A"/>
    <property type="match status" value="1"/>
</dbReference>
<reference evidence="2" key="1">
    <citation type="submission" date="2020-08" db="EMBL/GenBank/DDBJ databases">
        <title>Genome public.</title>
        <authorList>
            <person name="Liu C."/>
            <person name="Sun Q."/>
        </authorList>
    </citation>
    <scope>NUCLEOTIDE SEQUENCE</scope>
    <source>
        <strain evidence="2">NSJ-64</strain>
    </source>
</reference>
<dbReference type="Gene3D" id="3.40.50.450">
    <property type="match status" value="1"/>
</dbReference>
<evidence type="ECO:0000313" key="2">
    <source>
        <dbReference type="EMBL" id="MBC8584684.1"/>
    </source>
</evidence>